<protein>
    <recommendedName>
        <fullName evidence="3">Tetratricopeptide repeat protein</fullName>
    </recommendedName>
</protein>
<dbReference type="Gene3D" id="1.25.40.10">
    <property type="entry name" value="Tetratricopeptide repeat domain"/>
    <property type="match status" value="1"/>
</dbReference>
<comment type="caution">
    <text evidence="1">The sequence shown here is derived from an EMBL/GenBank/DDBJ whole genome shotgun (WGS) entry which is preliminary data.</text>
</comment>
<dbReference type="RefSeq" id="WP_125181201.1">
    <property type="nucleotide sequence ID" value="NZ_QZMU01000001.1"/>
</dbReference>
<evidence type="ECO:0000313" key="2">
    <source>
        <dbReference type="Proteomes" id="UP000287798"/>
    </source>
</evidence>
<dbReference type="AlphaFoldDB" id="A0A426QJB8"/>
<accession>A0A426QJB8</accession>
<dbReference type="Pfam" id="PF13181">
    <property type="entry name" value="TPR_8"/>
    <property type="match status" value="1"/>
</dbReference>
<dbReference type="SUPFAM" id="SSF48452">
    <property type="entry name" value="TPR-like"/>
    <property type="match status" value="1"/>
</dbReference>
<keyword evidence="2" id="KW-1185">Reference proteome</keyword>
<gene>
    <name evidence="1" type="ORF">D6C00_07820</name>
</gene>
<dbReference type="InterPro" id="IPR011990">
    <property type="entry name" value="TPR-like_helical_dom_sf"/>
</dbReference>
<proteinExistence type="predicted"/>
<reference evidence="1 2" key="1">
    <citation type="journal article" date="2010" name="Int. J. Syst. Evol. Microbiol.">
        <title>Thiohalobacter thiocyanaticus gen. nov., sp. nov., a moderately halophilic, sulfur-oxidizing gammaproteobacterium from hypersaline lakes, that utilizes thiocyanate.</title>
        <authorList>
            <person name="Sorokin D.Y."/>
            <person name="Kovaleva O.L."/>
            <person name="Tourova T.P."/>
            <person name="Muyzer G."/>
        </authorList>
    </citation>
    <scope>NUCLEOTIDE SEQUENCE [LARGE SCALE GENOMIC DNA]</scope>
    <source>
        <strain evidence="1 2">Hrh1</strain>
    </source>
</reference>
<dbReference type="Proteomes" id="UP000287798">
    <property type="component" value="Unassembled WGS sequence"/>
</dbReference>
<dbReference type="EMBL" id="QZMU01000001">
    <property type="protein sequence ID" value="RRQ21861.1"/>
    <property type="molecule type" value="Genomic_DNA"/>
</dbReference>
<evidence type="ECO:0000313" key="1">
    <source>
        <dbReference type="EMBL" id="RRQ21861.1"/>
    </source>
</evidence>
<name>A0A426QJB8_9GAMM</name>
<dbReference type="OrthoDB" id="7053339at2"/>
<dbReference type="InterPro" id="IPR019734">
    <property type="entry name" value="TPR_rpt"/>
</dbReference>
<evidence type="ECO:0008006" key="3">
    <source>
        <dbReference type="Google" id="ProtNLM"/>
    </source>
</evidence>
<sequence>MSAGAGENLGMQLSQLEEWLKEQPRNPVLLQAAGRLAILNRLWGKARNYLEAALEIQPTVEGYQLLGSLLEELEEPDQAAVCFRKGMQLATGETGRLRRAGV</sequence>
<organism evidence="1 2">
    <name type="scientific">Thiohalobacter thiocyanaticus</name>
    <dbReference type="NCBI Taxonomy" id="585455"/>
    <lineage>
        <taxon>Bacteria</taxon>
        <taxon>Pseudomonadati</taxon>
        <taxon>Pseudomonadota</taxon>
        <taxon>Gammaproteobacteria</taxon>
        <taxon>Thiohalobacterales</taxon>
        <taxon>Thiohalobacteraceae</taxon>
        <taxon>Thiohalobacter</taxon>
    </lineage>
</organism>